<feature type="region of interest" description="Disordered" evidence="5">
    <location>
        <begin position="322"/>
        <end position="345"/>
    </location>
</feature>
<evidence type="ECO:0000256" key="6">
    <source>
        <dbReference type="SAM" id="Phobius"/>
    </source>
</evidence>
<evidence type="ECO:0000256" key="4">
    <source>
        <dbReference type="ARBA" id="ARBA00023136"/>
    </source>
</evidence>
<feature type="transmembrane region" description="Helical" evidence="6">
    <location>
        <begin position="160"/>
        <end position="180"/>
    </location>
</feature>
<dbReference type="Pfam" id="PF05653">
    <property type="entry name" value="Mg_trans_NIPA"/>
    <property type="match status" value="1"/>
</dbReference>
<proteinExistence type="predicted"/>
<dbReference type="OrthoDB" id="6428174at2759"/>
<feature type="transmembrane region" description="Helical" evidence="6">
    <location>
        <begin position="256"/>
        <end position="281"/>
    </location>
</feature>
<dbReference type="GO" id="GO:0015095">
    <property type="term" value="F:magnesium ion transmembrane transporter activity"/>
    <property type="evidence" value="ECO:0007669"/>
    <property type="project" value="InterPro"/>
</dbReference>
<reference evidence="7 8" key="1">
    <citation type="journal article" date="2019" name="Sci. Rep.">
        <title>Comparative genomics of chytrid fungi reveal insights into the obligate biotrophic and pathogenic lifestyle of Synchytrium endobioticum.</title>
        <authorList>
            <person name="van de Vossenberg B.T.L.H."/>
            <person name="Warris S."/>
            <person name="Nguyen H.D.T."/>
            <person name="van Gent-Pelzer M.P.E."/>
            <person name="Joly D.L."/>
            <person name="van de Geest H.C."/>
            <person name="Bonants P.J.M."/>
            <person name="Smith D.S."/>
            <person name="Levesque C.A."/>
            <person name="van der Lee T.A.J."/>
        </authorList>
    </citation>
    <scope>NUCLEOTIDE SEQUENCE [LARGE SCALE GENOMIC DNA]</scope>
    <source>
        <strain evidence="7 8">CBS 675.73</strain>
    </source>
</reference>
<dbReference type="InterPro" id="IPR037185">
    <property type="entry name" value="EmrE-like"/>
</dbReference>
<evidence type="ECO:0000313" key="8">
    <source>
        <dbReference type="Proteomes" id="UP000320333"/>
    </source>
</evidence>
<dbReference type="PANTHER" id="PTHR12570:SF92">
    <property type="entry name" value="SPICHTHYIN, ISOFORM B"/>
    <property type="match status" value="1"/>
</dbReference>
<evidence type="ECO:0000256" key="3">
    <source>
        <dbReference type="ARBA" id="ARBA00022989"/>
    </source>
</evidence>
<dbReference type="AlphaFoldDB" id="A0A507FJ72"/>
<evidence type="ECO:0008006" key="9">
    <source>
        <dbReference type="Google" id="ProtNLM"/>
    </source>
</evidence>
<dbReference type="PANTHER" id="PTHR12570">
    <property type="match status" value="1"/>
</dbReference>
<dbReference type="SUPFAM" id="SSF103481">
    <property type="entry name" value="Multidrug resistance efflux transporter EmrE"/>
    <property type="match status" value="1"/>
</dbReference>
<gene>
    <name evidence="7" type="ORF">CcCBS67573_g02961</name>
</gene>
<evidence type="ECO:0000313" key="7">
    <source>
        <dbReference type="EMBL" id="TPX75770.1"/>
    </source>
</evidence>
<accession>A0A507FJ72</accession>
<comment type="caution">
    <text evidence="7">The sequence shown here is derived from an EMBL/GenBank/DDBJ whole genome shotgun (WGS) entry which is preliminary data.</text>
</comment>
<evidence type="ECO:0000256" key="2">
    <source>
        <dbReference type="ARBA" id="ARBA00022692"/>
    </source>
</evidence>
<feature type="transmembrane region" description="Helical" evidence="6">
    <location>
        <begin position="123"/>
        <end position="140"/>
    </location>
</feature>
<dbReference type="Proteomes" id="UP000320333">
    <property type="component" value="Unassembled WGS sequence"/>
</dbReference>
<keyword evidence="8" id="KW-1185">Reference proteome</keyword>
<sequence length="366" mass="39487">MSNNNTSSTSQHNSQHENPVYRLVGVTLALTSAVFIGASFILKKKGLLDSNALNSETKRGDGHAYLKSTLWWSGMTMMLVGELCNVGAYAFQPAIIVTPLGAISVVISAVMSDIFLKERLSKYGKIGCALCVFGATLLVVNSPDSAMAGSLEAFWKSALTWSFIFYAILNAIVIIFMIVLGSKRWGDKSPFVYITICSLLGSFVVVVLQVVGAAVVYSVTNPSDTQFKYWSLYVLIAFVCVCGVTQINYLNKALNLFSTAVVTPIYFVCFTTSTLICSAVLFKEFNFPSTIQLVSALVGFLVILGGVFLLFSDLNDPSLNANDPRSKSSDARLQNGAASSDPLLLQPITAQNSSTGAFNTFQPQQP</sequence>
<feature type="transmembrane region" description="Helical" evidence="6">
    <location>
        <begin position="96"/>
        <end position="116"/>
    </location>
</feature>
<evidence type="ECO:0000256" key="1">
    <source>
        <dbReference type="ARBA" id="ARBA00004141"/>
    </source>
</evidence>
<dbReference type="GO" id="GO:0016020">
    <property type="term" value="C:membrane"/>
    <property type="evidence" value="ECO:0007669"/>
    <property type="project" value="UniProtKB-SubCell"/>
</dbReference>
<evidence type="ECO:0000256" key="5">
    <source>
        <dbReference type="SAM" id="MobiDB-lite"/>
    </source>
</evidence>
<keyword evidence="4 6" id="KW-0472">Membrane</keyword>
<feature type="transmembrane region" description="Helical" evidence="6">
    <location>
        <begin position="20"/>
        <end position="42"/>
    </location>
</feature>
<dbReference type="InterPro" id="IPR008521">
    <property type="entry name" value="Mg_trans_NIPA"/>
</dbReference>
<protein>
    <recommendedName>
        <fullName evidence="9">Magnesium transporter</fullName>
    </recommendedName>
</protein>
<organism evidence="7 8">
    <name type="scientific">Chytriomyces confervae</name>
    <dbReference type="NCBI Taxonomy" id="246404"/>
    <lineage>
        <taxon>Eukaryota</taxon>
        <taxon>Fungi</taxon>
        <taxon>Fungi incertae sedis</taxon>
        <taxon>Chytridiomycota</taxon>
        <taxon>Chytridiomycota incertae sedis</taxon>
        <taxon>Chytridiomycetes</taxon>
        <taxon>Chytridiales</taxon>
        <taxon>Chytriomycetaceae</taxon>
        <taxon>Chytriomyces</taxon>
    </lineage>
</organism>
<dbReference type="EMBL" id="QEAP01000068">
    <property type="protein sequence ID" value="TPX75770.1"/>
    <property type="molecule type" value="Genomic_DNA"/>
</dbReference>
<feature type="transmembrane region" description="Helical" evidence="6">
    <location>
        <begin position="192"/>
        <end position="217"/>
    </location>
</feature>
<keyword evidence="2 6" id="KW-0812">Transmembrane</keyword>
<feature type="transmembrane region" description="Helical" evidence="6">
    <location>
        <begin position="229"/>
        <end position="249"/>
    </location>
</feature>
<feature type="transmembrane region" description="Helical" evidence="6">
    <location>
        <begin position="293"/>
        <end position="311"/>
    </location>
</feature>
<comment type="subcellular location">
    <subcellularLocation>
        <location evidence="1">Membrane</location>
        <topology evidence="1">Multi-pass membrane protein</topology>
    </subcellularLocation>
</comment>
<name>A0A507FJ72_9FUNG</name>
<keyword evidence="3 6" id="KW-1133">Transmembrane helix</keyword>